<feature type="transmembrane region" description="Helical" evidence="8">
    <location>
        <begin position="386"/>
        <end position="408"/>
    </location>
</feature>
<evidence type="ECO:0000256" key="1">
    <source>
        <dbReference type="ARBA" id="ARBA00004651"/>
    </source>
</evidence>
<evidence type="ECO:0000256" key="4">
    <source>
        <dbReference type="ARBA" id="ARBA00022475"/>
    </source>
</evidence>
<gene>
    <name evidence="10" type="ORF">BSI_08050</name>
</gene>
<dbReference type="InterPro" id="IPR020846">
    <property type="entry name" value="MFS_dom"/>
</dbReference>
<dbReference type="GO" id="GO:0005886">
    <property type="term" value="C:plasma membrane"/>
    <property type="evidence" value="ECO:0007669"/>
    <property type="project" value="UniProtKB-SubCell"/>
</dbReference>
<comment type="similarity">
    <text evidence="2">Belongs to the major facilitator superfamily.</text>
</comment>
<evidence type="ECO:0000259" key="9">
    <source>
        <dbReference type="PROSITE" id="PS50850"/>
    </source>
</evidence>
<dbReference type="GO" id="GO:0022857">
    <property type="term" value="F:transmembrane transporter activity"/>
    <property type="evidence" value="ECO:0007669"/>
    <property type="project" value="InterPro"/>
</dbReference>
<feature type="transmembrane region" description="Helical" evidence="8">
    <location>
        <begin position="67"/>
        <end position="87"/>
    </location>
</feature>
<comment type="subcellular location">
    <subcellularLocation>
        <location evidence="1">Cell membrane</location>
        <topology evidence="1">Multi-pass membrane protein</topology>
    </subcellularLocation>
</comment>
<keyword evidence="11" id="KW-1185">Reference proteome</keyword>
<dbReference type="PANTHER" id="PTHR43271">
    <property type="entry name" value="BLL2771 PROTEIN"/>
    <property type="match status" value="1"/>
</dbReference>
<keyword evidence="5 8" id="KW-0812">Transmembrane</keyword>
<evidence type="ECO:0000256" key="7">
    <source>
        <dbReference type="ARBA" id="ARBA00023136"/>
    </source>
</evidence>
<keyword evidence="6 8" id="KW-1133">Transmembrane helix</keyword>
<dbReference type="Gene3D" id="1.20.1250.20">
    <property type="entry name" value="MFS general substrate transporter like domains"/>
    <property type="match status" value="1"/>
</dbReference>
<dbReference type="CDD" id="cd17324">
    <property type="entry name" value="MFS_NepI_like"/>
    <property type="match status" value="1"/>
</dbReference>
<accession>A0A9W5LMF1</accession>
<feature type="transmembrane region" description="Helical" evidence="8">
    <location>
        <begin position="158"/>
        <end position="179"/>
    </location>
</feature>
<evidence type="ECO:0000256" key="2">
    <source>
        <dbReference type="ARBA" id="ARBA00008335"/>
    </source>
</evidence>
<name>A0A9W5LMF1_9BACI</name>
<dbReference type="AlphaFoldDB" id="A0A9W5LMF1"/>
<dbReference type="SUPFAM" id="SSF103473">
    <property type="entry name" value="MFS general substrate transporter"/>
    <property type="match status" value="1"/>
</dbReference>
<feature type="domain" description="Major facilitator superfamily (MFS) profile" evidence="9">
    <location>
        <begin position="29"/>
        <end position="412"/>
    </location>
</feature>
<evidence type="ECO:0000313" key="11">
    <source>
        <dbReference type="Proteomes" id="UP000011182"/>
    </source>
</evidence>
<proteinExistence type="inferred from homology"/>
<dbReference type="PANTHER" id="PTHR43271:SF1">
    <property type="entry name" value="INNER MEMBRANE TRANSPORT PROTEIN YNFM"/>
    <property type="match status" value="1"/>
</dbReference>
<feature type="transmembrane region" description="Helical" evidence="8">
    <location>
        <begin position="33"/>
        <end position="55"/>
    </location>
</feature>
<keyword evidence="3" id="KW-0813">Transport</keyword>
<feature type="transmembrane region" description="Helical" evidence="8">
    <location>
        <begin position="99"/>
        <end position="118"/>
    </location>
</feature>
<feature type="transmembrane region" description="Helical" evidence="8">
    <location>
        <begin position="302"/>
        <end position="320"/>
    </location>
</feature>
<evidence type="ECO:0000256" key="6">
    <source>
        <dbReference type="ARBA" id="ARBA00022989"/>
    </source>
</evidence>
<feature type="transmembrane region" description="Helical" evidence="8">
    <location>
        <begin position="271"/>
        <end position="290"/>
    </location>
</feature>
<reference evidence="10 11" key="1">
    <citation type="journal article" date="2014" name="Syst. Appl. Microbiol.">
        <title>Genomic insights into the taxonomic status of the three subspecies of Bacillus subtilis.</title>
        <authorList>
            <person name="Yi H."/>
            <person name="Chun J."/>
            <person name="Cha C.J."/>
        </authorList>
    </citation>
    <scope>NUCLEOTIDE SEQUENCE [LARGE SCALE GENOMIC DNA]</scope>
    <source>
        <strain evidence="10 11">KCTC 13429</strain>
    </source>
</reference>
<evidence type="ECO:0000256" key="3">
    <source>
        <dbReference type="ARBA" id="ARBA00022448"/>
    </source>
</evidence>
<evidence type="ECO:0000256" key="8">
    <source>
        <dbReference type="SAM" id="Phobius"/>
    </source>
</evidence>
<feature type="transmembrane region" description="Helical" evidence="8">
    <location>
        <begin position="360"/>
        <end position="380"/>
    </location>
</feature>
<dbReference type="InterPro" id="IPR011701">
    <property type="entry name" value="MFS"/>
</dbReference>
<comment type="caution">
    <text evidence="10">The sequence shown here is derived from an EMBL/GenBank/DDBJ whole genome shotgun (WGS) entry which is preliminary data.</text>
</comment>
<evidence type="ECO:0000313" key="10">
    <source>
        <dbReference type="EMBL" id="ELS63414.1"/>
    </source>
</evidence>
<keyword evidence="4" id="KW-1003">Cell membrane</keyword>
<organism evidence="10 11">
    <name type="scientific">Bacillus inaquosorum KCTC 13429</name>
    <dbReference type="NCBI Taxonomy" id="1236548"/>
    <lineage>
        <taxon>Bacteria</taxon>
        <taxon>Bacillati</taxon>
        <taxon>Bacillota</taxon>
        <taxon>Bacilli</taxon>
        <taxon>Bacillales</taxon>
        <taxon>Bacillaceae</taxon>
        <taxon>Bacillus</taxon>
    </lineage>
</organism>
<dbReference type="Proteomes" id="UP000011182">
    <property type="component" value="Unassembled WGS sequence"/>
</dbReference>
<dbReference type="InterPro" id="IPR036259">
    <property type="entry name" value="MFS_trans_sf"/>
</dbReference>
<evidence type="ECO:0000256" key="5">
    <source>
        <dbReference type="ARBA" id="ARBA00022692"/>
    </source>
</evidence>
<feature type="transmembrane region" description="Helical" evidence="8">
    <location>
        <begin position="326"/>
        <end position="348"/>
    </location>
</feature>
<protein>
    <submittedName>
        <fullName evidence="10">Permease</fullName>
    </submittedName>
</protein>
<feature type="transmembrane region" description="Helical" evidence="8">
    <location>
        <begin position="236"/>
        <end position="259"/>
    </location>
</feature>
<dbReference type="Pfam" id="PF07690">
    <property type="entry name" value="MFS_1"/>
    <property type="match status" value="1"/>
</dbReference>
<sequence length="423" mass="45994">MVVYEWQCSTTCGGADKVPMTYIQKGTPVFRKITFAFFAAGFNTFAILYCVQPLMEEFTREFHVTPTAASLSLSVTTMLLAVSMLVFGSLSEVWGRKPIMAVSMLAASVLCLASSFSPNFHTLLVLRTIQGVALAGLPSIAMAYLGEEIEPGSLGSAMGLYISGNAIGAVFGRIVSGLLSEFFNWHMAMGAIGVISLIASIIFFMNLPPSRHFTPRKLELGQLGISLISHLKDRKLLSLFLIGFLLLGSNVALFNYIAYVLLEPPYSFNKAIVSWIFIVMIVGIFSSSFIGRMVDQYGYPKILMMNIFIVIAGALLTINSMLAVKILGIALFTFGFFGGHSVASSWVGRRALHNKAQASSLYLFFYYAGSSICGTVGGLFWSAFHWLGVVGMIVIMLLVAFGLSGYLARSVKMPDKSNEKGLD</sequence>
<dbReference type="EMBL" id="AMXN01000001">
    <property type="protein sequence ID" value="ELS63414.1"/>
    <property type="molecule type" value="Genomic_DNA"/>
</dbReference>
<feature type="transmembrane region" description="Helical" evidence="8">
    <location>
        <begin position="124"/>
        <end position="146"/>
    </location>
</feature>
<feature type="transmembrane region" description="Helical" evidence="8">
    <location>
        <begin position="185"/>
        <end position="207"/>
    </location>
</feature>
<dbReference type="PROSITE" id="PS50850">
    <property type="entry name" value="MFS"/>
    <property type="match status" value="1"/>
</dbReference>
<keyword evidence="7 8" id="KW-0472">Membrane</keyword>